<organism evidence="1">
    <name type="scientific">Caldilineaceae bacterium SB0661_bin_32</name>
    <dbReference type="NCBI Taxonomy" id="2605255"/>
    <lineage>
        <taxon>Bacteria</taxon>
        <taxon>Bacillati</taxon>
        <taxon>Chloroflexota</taxon>
        <taxon>Caldilineae</taxon>
        <taxon>Caldilineales</taxon>
        <taxon>Caldilineaceae</taxon>
    </lineage>
</organism>
<evidence type="ECO:0000313" key="1">
    <source>
        <dbReference type="EMBL" id="MYC96597.1"/>
    </source>
</evidence>
<name>A0A6B1DC33_9CHLR</name>
<gene>
    <name evidence="1" type="ORF">F4X14_16655</name>
</gene>
<sequence length="68" mass="7406">MVVYVVFVKTKRYPTDLTDSRWFIIQHLIPATKPGGCPRSLGMRLVVDAIFYLTVGGSSGGCCLATVV</sequence>
<reference evidence="1" key="1">
    <citation type="submission" date="2019-09" db="EMBL/GenBank/DDBJ databases">
        <title>Characterisation of the sponge microbiome using genome-centric metagenomics.</title>
        <authorList>
            <person name="Engelberts J.P."/>
            <person name="Robbins S.J."/>
            <person name="De Goeij J.M."/>
            <person name="Aranda M."/>
            <person name="Bell S.C."/>
            <person name="Webster N.S."/>
        </authorList>
    </citation>
    <scope>NUCLEOTIDE SEQUENCE</scope>
    <source>
        <strain evidence="1">SB0661_bin_32</strain>
    </source>
</reference>
<dbReference type="EMBL" id="VXMH01000090">
    <property type="protein sequence ID" value="MYC96597.1"/>
    <property type="molecule type" value="Genomic_DNA"/>
</dbReference>
<comment type="caution">
    <text evidence="1">The sequence shown here is derived from an EMBL/GenBank/DDBJ whole genome shotgun (WGS) entry which is preliminary data.</text>
</comment>
<protein>
    <submittedName>
        <fullName evidence="1">Transposase</fullName>
    </submittedName>
</protein>
<proteinExistence type="predicted"/>
<dbReference type="AlphaFoldDB" id="A0A6B1DC33"/>
<accession>A0A6B1DC33</accession>